<dbReference type="EMBL" id="CP048788">
    <property type="protein sequence ID" value="QJF50214.1"/>
    <property type="molecule type" value="Genomic_DNA"/>
</dbReference>
<dbReference type="AlphaFoldDB" id="A0A858SN22"/>
<dbReference type="RefSeq" id="WP_169639432.1">
    <property type="nucleotide sequence ID" value="NZ_CP048788.1"/>
</dbReference>
<reference evidence="2 3" key="1">
    <citation type="submission" date="2020-02" db="EMBL/GenBank/DDBJ databases">
        <title>Genome sequence of Roseobacter ponti.</title>
        <authorList>
            <person name="Hollensteiner J."/>
            <person name="Schneider D."/>
            <person name="Poehlein A."/>
            <person name="Daniel R."/>
        </authorList>
    </citation>
    <scope>NUCLEOTIDE SEQUENCE [LARGE SCALE GENOMIC DNA]</scope>
    <source>
        <strain evidence="2 3">DSM 106830</strain>
    </source>
</reference>
<dbReference type="KEGG" id="rpon:G3256_03035"/>
<gene>
    <name evidence="2" type="ORF">G3256_03035</name>
</gene>
<proteinExistence type="predicted"/>
<feature type="signal peptide" evidence="1">
    <location>
        <begin position="1"/>
        <end position="27"/>
    </location>
</feature>
<sequence length="91" mass="10010">MTHLARTLCLSFSFCLALTLVTGPAAAATCAEELPEIKTQIDAMPEDADKHVAETQYAKAEKRLEEGKERACLLYLESARSAIQAEHMSNR</sequence>
<evidence type="ECO:0000313" key="2">
    <source>
        <dbReference type="EMBL" id="QJF50214.1"/>
    </source>
</evidence>
<protein>
    <recommendedName>
        <fullName evidence="4">DUF4398 domain-containing protein</fullName>
    </recommendedName>
</protein>
<evidence type="ECO:0008006" key="4">
    <source>
        <dbReference type="Google" id="ProtNLM"/>
    </source>
</evidence>
<evidence type="ECO:0000313" key="3">
    <source>
        <dbReference type="Proteomes" id="UP000503308"/>
    </source>
</evidence>
<dbReference type="Proteomes" id="UP000503308">
    <property type="component" value="Chromosome"/>
</dbReference>
<keyword evidence="1" id="KW-0732">Signal</keyword>
<feature type="chain" id="PRO_5032814047" description="DUF4398 domain-containing protein" evidence="1">
    <location>
        <begin position="28"/>
        <end position="91"/>
    </location>
</feature>
<accession>A0A858SN22</accession>
<keyword evidence="3" id="KW-1185">Reference proteome</keyword>
<name>A0A858SN22_9RHOB</name>
<organism evidence="2 3">
    <name type="scientific">Roseobacter ponti</name>
    <dbReference type="NCBI Taxonomy" id="1891787"/>
    <lineage>
        <taxon>Bacteria</taxon>
        <taxon>Pseudomonadati</taxon>
        <taxon>Pseudomonadota</taxon>
        <taxon>Alphaproteobacteria</taxon>
        <taxon>Rhodobacterales</taxon>
        <taxon>Roseobacteraceae</taxon>
        <taxon>Roseobacter</taxon>
    </lineage>
</organism>
<evidence type="ECO:0000256" key="1">
    <source>
        <dbReference type="SAM" id="SignalP"/>
    </source>
</evidence>